<evidence type="ECO:0000313" key="3">
    <source>
        <dbReference type="EMBL" id="URL59690.1"/>
    </source>
</evidence>
<keyword evidence="1" id="KW-0732">Signal</keyword>
<dbReference type="Gene3D" id="3.40.710.10">
    <property type="entry name" value="DD-peptidase/beta-lactamase superfamily"/>
    <property type="match status" value="1"/>
</dbReference>
<dbReference type="SUPFAM" id="SSF56601">
    <property type="entry name" value="beta-lactamase/transpeptidase-like"/>
    <property type="match status" value="1"/>
</dbReference>
<dbReference type="PANTHER" id="PTHR43283:SF3">
    <property type="entry name" value="BETA-LACTAMASE FAMILY PROTEIN (AFU_ORTHOLOGUE AFUA_5G07500)"/>
    <property type="match status" value="1"/>
</dbReference>
<feature type="signal peptide" evidence="1">
    <location>
        <begin position="1"/>
        <end position="28"/>
    </location>
</feature>
<gene>
    <name evidence="3" type="ORF">IM816_06235</name>
</gene>
<feature type="domain" description="Beta-lactamase-related" evidence="2">
    <location>
        <begin position="48"/>
        <end position="406"/>
    </location>
</feature>
<sequence length="422" mass="45604">MIGRFLRRTGFLGAVLVGLALACASAQAAQPWAPARLETLHTFLRGATNDEGYLGAVSLIVHEGRVVDVGVYGYEDLARRRPMRRDAIFRIYSMTKTVTSVALMMLVEEGKVTLDQPLADVLPGFDAPRVLTQGPDGASVSRAASRRVTLRDLLTHTAGYPAGLPGDEAALAAMERADPHAANDLAGFTERMRNVPLAADPGTRFGYDGAAIELIARVVEVVSKKPFPVFLHERIFVPLDMRDTGFSVPANERHRVVDLTRMGNDGRLVLDGSPSAKHPGDALNRYASGAGGLYATVDDYAHFAQMLLDGGRYRDHVLLGRKTVAFMLSNQLGMLDPPVDQFSAGEGFGIGGYVVLDPALRGQLGSVGQYGWSGAASTTYTIDPSERLIAILMLQHLPRDDGGHDLPRLARPFYDLVYHALP</sequence>
<proteinExistence type="predicted"/>
<dbReference type="InterPro" id="IPR012338">
    <property type="entry name" value="Beta-lactam/transpept-like"/>
</dbReference>
<organism evidence="3 4">
    <name type="scientific">Luteibacter flocculans</name>
    <dbReference type="NCBI Taxonomy" id="2780091"/>
    <lineage>
        <taxon>Bacteria</taxon>
        <taxon>Pseudomonadati</taxon>
        <taxon>Pseudomonadota</taxon>
        <taxon>Gammaproteobacteria</taxon>
        <taxon>Lysobacterales</taxon>
        <taxon>Rhodanobacteraceae</taxon>
        <taxon>Luteibacter</taxon>
    </lineage>
</organism>
<name>A0ABY4T4P9_9GAMM</name>
<evidence type="ECO:0000256" key="1">
    <source>
        <dbReference type="SAM" id="SignalP"/>
    </source>
</evidence>
<reference evidence="3" key="1">
    <citation type="submission" date="2020-10" db="EMBL/GenBank/DDBJ databases">
        <title>Whole-genome sequence of Luteibacter sp. EIF3.</title>
        <authorList>
            <person name="Friedrich I."/>
            <person name="Hertel R."/>
            <person name="Daniel R."/>
        </authorList>
    </citation>
    <scope>NUCLEOTIDE SEQUENCE</scope>
    <source>
        <strain evidence="3">EIF3</strain>
    </source>
</reference>
<accession>A0ABY4T4P9</accession>
<dbReference type="Pfam" id="PF00144">
    <property type="entry name" value="Beta-lactamase"/>
    <property type="match status" value="1"/>
</dbReference>
<protein>
    <submittedName>
        <fullName evidence="3">Beta-lactamase family protein</fullName>
    </submittedName>
</protein>
<dbReference type="Proteomes" id="UP001056681">
    <property type="component" value="Chromosome"/>
</dbReference>
<evidence type="ECO:0000259" key="2">
    <source>
        <dbReference type="Pfam" id="PF00144"/>
    </source>
</evidence>
<dbReference type="EMBL" id="CP063231">
    <property type="protein sequence ID" value="URL59690.1"/>
    <property type="molecule type" value="Genomic_DNA"/>
</dbReference>
<dbReference type="PROSITE" id="PS51257">
    <property type="entry name" value="PROKAR_LIPOPROTEIN"/>
    <property type="match status" value="1"/>
</dbReference>
<dbReference type="PANTHER" id="PTHR43283">
    <property type="entry name" value="BETA-LACTAMASE-RELATED"/>
    <property type="match status" value="1"/>
</dbReference>
<dbReference type="RefSeq" id="WP_250340205.1">
    <property type="nucleotide sequence ID" value="NZ_CP063231.1"/>
</dbReference>
<feature type="chain" id="PRO_5046329109" evidence="1">
    <location>
        <begin position="29"/>
        <end position="422"/>
    </location>
</feature>
<dbReference type="InterPro" id="IPR001466">
    <property type="entry name" value="Beta-lactam-related"/>
</dbReference>
<evidence type="ECO:0000313" key="4">
    <source>
        <dbReference type="Proteomes" id="UP001056681"/>
    </source>
</evidence>
<dbReference type="InterPro" id="IPR050789">
    <property type="entry name" value="Diverse_Enzym_Activities"/>
</dbReference>
<keyword evidence="4" id="KW-1185">Reference proteome</keyword>